<keyword evidence="1" id="KW-1133">Transmembrane helix</keyword>
<feature type="transmembrane region" description="Helical" evidence="1">
    <location>
        <begin position="393"/>
        <end position="410"/>
    </location>
</feature>
<accession>A0ABR2HHI1</accession>
<evidence type="ECO:0000256" key="1">
    <source>
        <dbReference type="SAM" id="Phobius"/>
    </source>
</evidence>
<dbReference type="SMART" id="SM00248">
    <property type="entry name" value="ANK"/>
    <property type="match status" value="3"/>
</dbReference>
<evidence type="ECO:0008006" key="4">
    <source>
        <dbReference type="Google" id="ProtNLM"/>
    </source>
</evidence>
<dbReference type="Pfam" id="PF00023">
    <property type="entry name" value="Ank"/>
    <property type="match status" value="1"/>
</dbReference>
<keyword evidence="1" id="KW-0812">Transmembrane</keyword>
<reference evidence="2 3" key="1">
    <citation type="submission" date="2024-04" db="EMBL/GenBank/DDBJ databases">
        <title>Tritrichomonas musculus Genome.</title>
        <authorList>
            <person name="Alves-Ferreira E."/>
            <person name="Grigg M."/>
            <person name="Lorenzi H."/>
            <person name="Galac M."/>
        </authorList>
    </citation>
    <scope>NUCLEOTIDE SEQUENCE [LARGE SCALE GENOMIC DNA]</scope>
    <source>
        <strain evidence="2 3">EAF2021</strain>
    </source>
</reference>
<dbReference type="InterPro" id="IPR036770">
    <property type="entry name" value="Ankyrin_rpt-contain_sf"/>
</dbReference>
<organism evidence="2 3">
    <name type="scientific">Tritrichomonas musculus</name>
    <dbReference type="NCBI Taxonomy" id="1915356"/>
    <lineage>
        <taxon>Eukaryota</taxon>
        <taxon>Metamonada</taxon>
        <taxon>Parabasalia</taxon>
        <taxon>Tritrichomonadida</taxon>
        <taxon>Tritrichomonadidae</taxon>
        <taxon>Tritrichomonas</taxon>
    </lineage>
</organism>
<name>A0ABR2HHI1_9EUKA</name>
<keyword evidence="3" id="KW-1185">Reference proteome</keyword>
<dbReference type="PANTHER" id="PTHR24159">
    <property type="match status" value="1"/>
</dbReference>
<dbReference type="SUPFAM" id="SSF48403">
    <property type="entry name" value="Ankyrin repeat"/>
    <property type="match status" value="1"/>
</dbReference>
<dbReference type="InterPro" id="IPR002110">
    <property type="entry name" value="Ankyrin_rpt"/>
</dbReference>
<dbReference type="PANTHER" id="PTHR24159:SF5">
    <property type="entry name" value="ANK_REP_REGION DOMAIN-CONTAINING PROTEIN"/>
    <property type="match status" value="1"/>
</dbReference>
<evidence type="ECO:0000313" key="3">
    <source>
        <dbReference type="Proteomes" id="UP001470230"/>
    </source>
</evidence>
<evidence type="ECO:0000313" key="2">
    <source>
        <dbReference type="EMBL" id="KAK8846918.1"/>
    </source>
</evidence>
<keyword evidence="1" id="KW-0472">Membrane</keyword>
<gene>
    <name evidence="2" type="ORF">M9Y10_019486</name>
</gene>
<dbReference type="EMBL" id="JAPFFF010000028">
    <property type="protein sequence ID" value="KAK8846918.1"/>
    <property type="molecule type" value="Genomic_DNA"/>
</dbReference>
<dbReference type="Gene3D" id="1.25.40.20">
    <property type="entry name" value="Ankyrin repeat-containing domain"/>
    <property type="match status" value="1"/>
</dbReference>
<sequence>MEVRAYLEKMKSLQKSLLLFLENKTDEEENLQNLLQLLEDYKIKANTSDFKMFLRLISKISENNQHFSNYFDKIKSVIDHIKTEIKQTFSNQEIFEIFKRNNKFLLFLVKSNIIVFDESLYNHIKKPYSSYDDYLPFFFPEFKKFLNEKDIEKYSKEITDDFEEKRKIGENDNYICELIRNDNIDEFTSYVKKNNFSINSKIKESLFETNRFIQMKTLPSSGSSTLIEYAAYFGSVRIFKYLYSQNVQMKPKLLTYSIHGANMEIFHILEKNKSLLEEPKKRGISALKNEFGEYEYDIEDLIHLNSKRTIKDKCLIEAILCHHNEMVRYILKKWFKKKDDSLIISKSIRNLNFEFIEEYFNCESTFYYLCKHDYYKLAELLLKTKKMNVSKKAIQNFFVLIVTFNTYFLFNKILTFFLLNKTPLFVAIRMGNIDIIKLLFSSAKINVNTKNIFALHFFLNKVSKIKV</sequence>
<dbReference type="Proteomes" id="UP001470230">
    <property type="component" value="Unassembled WGS sequence"/>
</dbReference>
<comment type="caution">
    <text evidence="2">The sequence shown here is derived from an EMBL/GenBank/DDBJ whole genome shotgun (WGS) entry which is preliminary data.</text>
</comment>
<proteinExistence type="predicted"/>
<protein>
    <recommendedName>
        <fullName evidence="4">DUF3447 domain-containing protein</fullName>
    </recommendedName>
</protein>